<keyword evidence="3 5" id="KW-0804">Transcription</keyword>
<protein>
    <submittedName>
        <fullName evidence="7">Mating type protein MAT-1-1</fullName>
    </submittedName>
</protein>
<dbReference type="Pfam" id="PF04769">
    <property type="entry name" value="MATalpha_HMGbox"/>
    <property type="match status" value="1"/>
</dbReference>
<evidence type="ECO:0000256" key="1">
    <source>
        <dbReference type="ARBA" id="ARBA00023015"/>
    </source>
</evidence>
<comment type="subcellular location">
    <subcellularLocation>
        <location evidence="5">Nucleus</location>
    </subcellularLocation>
</comment>
<keyword evidence="2 5" id="KW-0238">DNA-binding</keyword>
<dbReference type="Proteomes" id="UP001489902">
    <property type="component" value="Chromosome 6"/>
</dbReference>
<evidence type="ECO:0000256" key="3">
    <source>
        <dbReference type="ARBA" id="ARBA00023163"/>
    </source>
</evidence>
<keyword evidence="1 5" id="KW-0805">Transcription regulation</keyword>
<organism evidence="7 8">
    <name type="scientific">Fusarium acuminatum</name>
    <dbReference type="NCBI Taxonomy" id="5515"/>
    <lineage>
        <taxon>Eukaryota</taxon>
        <taxon>Fungi</taxon>
        <taxon>Dikarya</taxon>
        <taxon>Ascomycota</taxon>
        <taxon>Pezizomycotina</taxon>
        <taxon>Sordariomycetes</taxon>
        <taxon>Hypocreomycetidae</taxon>
        <taxon>Hypocreales</taxon>
        <taxon>Nectriaceae</taxon>
        <taxon>Fusarium</taxon>
        <taxon>Fusarium tricinctum species complex</taxon>
    </lineage>
</organism>
<dbReference type="EMBL" id="CP151265">
    <property type="protein sequence ID" value="WZH48729.1"/>
    <property type="molecule type" value="Genomic_DNA"/>
</dbReference>
<keyword evidence="4 5" id="KW-0539">Nucleus</keyword>
<keyword evidence="8" id="KW-1185">Reference proteome</keyword>
<proteinExistence type="inferred from homology"/>
<gene>
    <name evidence="7" type="ORF">QYS62_009911</name>
</gene>
<dbReference type="PROSITE" id="PS51325">
    <property type="entry name" value="ALPHA_BOX"/>
    <property type="match status" value="1"/>
</dbReference>
<evidence type="ECO:0000259" key="6">
    <source>
        <dbReference type="PROSITE" id="PS51325"/>
    </source>
</evidence>
<evidence type="ECO:0000256" key="4">
    <source>
        <dbReference type="ARBA" id="ARBA00023242"/>
    </source>
</evidence>
<name>A0ABZ2X6W3_9HYPO</name>
<reference evidence="7 8" key="1">
    <citation type="submission" date="2024-04" db="EMBL/GenBank/DDBJ databases">
        <title>Complete genome sequence of Fusarium acuminatum.</title>
        <authorList>
            <person name="Lan B."/>
        </authorList>
    </citation>
    <scope>NUCLEOTIDE SEQUENCE [LARGE SCALE GENOMIC DNA]</scope>
    <source>
        <strain evidence="7">1A</strain>
    </source>
</reference>
<evidence type="ECO:0000313" key="7">
    <source>
        <dbReference type="EMBL" id="WZH48729.1"/>
    </source>
</evidence>
<dbReference type="InterPro" id="IPR006856">
    <property type="entry name" value="MATalpha_HMGbox"/>
</dbReference>
<comment type="similarity">
    <text evidence="5">Belongs to the MATALPHA1 family.</text>
</comment>
<accession>A0ABZ2X6W3</accession>
<evidence type="ECO:0000313" key="8">
    <source>
        <dbReference type="Proteomes" id="UP001489902"/>
    </source>
</evidence>
<sequence>MDNPDKERVLEYLDQLSDPNLAALYDHPASLKTILNLFGDRLFNSGAQDVAPAHDARFGGEARAKRPLNAFMAFRTYYLKMFPDTQQKHCSGFLTKLWNQDPRRNKWALIAKVYSFIRDHVGKGRINLSAFLGVVCPMMKIISPDDYLETLGWVTAQDAEGNLLLRHDRSKMSANLEALVDNEHPITEFDLLTDVLTAGYFEDVAQMLQARLWASQHSIMSPVPGMSPGFGAGSNVGANADADADADADTDLDLNTAASFYDAVPTNPEKTSFVAAVHQNAYQAAQEVFGPDFDSAFFQSRFVHYWEVEDVTSFENVQISIPDAPMATNTLYNFERNPAVLPQVSNFNVTQSLAMDTGIIDVSSAWKASQKPAEGEYRVYHNNI</sequence>
<feature type="domain" description="Alpha box" evidence="6">
    <location>
        <begin position="63"/>
        <end position="118"/>
    </location>
</feature>
<evidence type="ECO:0000256" key="5">
    <source>
        <dbReference type="RuleBase" id="RU003516"/>
    </source>
</evidence>
<evidence type="ECO:0000256" key="2">
    <source>
        <dbReference type="ARBA" id="ARBA00023125"/>
    </source>
</evidence>